<proteinExistence type="predicted"/>
<dbReference type="Gene3D" id="1.20.120.1630">
    <property type="match status" value="1"/>
</dbReference>
<dbReference type="Pfam" id="PF00005">
    <property type="entry name" value="ABC_tran"/>
    <property type="match status" value="1"/>
</dbReference>
<feature type="domain" description="ABC transporter" evidence="2">
    <location>
        <begin position="9"/>
        <end position="38"/>
    </location>
</feature>
<evidence type="ECO:0000259" key="2">
    <source>
        <dbReference type="Pfam" id="PF00005"/>
    </source>
</evidence>
<dbReference type="EMBL" id="CAMXCT010002510">
    <property type="protein sequence ID" value="CAI3998598.1"/>
    <property type="molecule type" value="Genomic_DNA"/>
</dbReference>
<protein>
    <submittedName>
        <fullName evidence="4">Steroid 5-alpha reductase C-terminal domain-containing protein</fullName>
    </submittedName>
</protein>
<keyword evidence="5" id="KW-1185">Reference proteome</keyword>
<dbReference type="EMBL" id="CAMXCT030002510">
    <property type="protein sequence ID" value="CAL4785910.1"/>
    <property type="molecule type" value="Genomic_DNA"/>
</dbReference>
<dbReference type="Pfam" id="PF06966">
    <property type="entry name" value="DUF1295"/>
    <property type="match status" value="1"/>
</dbReference>
<dbReference type="InterPro" id="IPR027417">
    <property type="entry name" value="P-loop_NTPase"/>
</dbReference>
<reference evidence="4 5" key="2">
    <citation type="submission" date="2024-05" db="EMBL/GenBank/DDBJ databases">
        <authorList>
            <person name="Chen Y."/>
            <person name="Shah S."/>
            <person name="Dougan E. K."/>
            <person name="Thang M."/>
            <person name="Chan C."/>
        </authorList>
    </citation>
    <scope>NUCLEOTIDE SEQUENCE [LARGE SCALE GENOMIC DNA]</scope>
</reference>
<gene>
    <name evidence="3" type="ORF">C1SCF055_LOCUS24882</name>
</gene>
<dbReference type="EMBL" id="CAMXCT020002510">
    <property type="protein sequence ID" value="CAL1151973.1"/>
    <property type="molecule type" value="Genomic_DNA"/>
</dbReference>
<organism evidence="3">
    <name type="scientific">Cladocopium goreaui</name>
    <dbReference type="NCBI Taxonomy" id="2562237"/>
    <lineage>
        <taxon>Eukaryota</taxon>
        <taxon>Sar</taxon>
        <taxon>Alveolata</taxon>
        <taxon>Dinophyceae</taxon>
        <taxon>Suessiales</taxon>
        <taxon>Symbiodiniaceae</taxon>
        <taxon>Cladocopium</taxon>
    </lineage>
</organism>
<keyword evidence="1" id="KW-0472">Membrane</keyword>
<evidence type="ECO:0000313" key="3">
    <source>
        <dbReference type="EMBL" id="CAI3998598.1"/>
    </source>
</evidence>
<dbReference type="InterPro" id="IPR039421">
    <property type="entry name" value="Type_1_exporter"/>
</dbReference>
<keyword evidence="1" id="KW-1133">Transmembrane helix</keyword>
<dbReference type="InterPro" id="IPR003439">
    <property type="entry name" value="ABC_transporter-like_ATP-bd"/>
</dbReference>
<evidence type="ECO:0000313" key="4">
    <source>
        <dbReference type="EMBL" id="CAL4785910.1"/>
    </source>
</evidence>
<dbReference type="GO" id="GO:0015421">
    <property type="term" value="F:ABC-type oligopeptide transporter activity"/>
    <property type="evidence" value="ECO:0007669"/>
    <property type="project" value="TreeGrafter"/>
</dbReference>
<feature type="transmembrane region" description="Helical" evidence="1">
    <location>
        <begin position="148"/>
        <end position="169"/>
    </location>
</feature>
<dbReference type="GO" id="GO:0005524">
    <property type="term" value="F:ATP binding"/>
    <property type="evidence" value="ECO:0007669"/>
    <property type="project" value="InterPro"/>
</dbReference>
<dbReference type="OrthoDB" id="201504at2759"/>
<dbReference type="PANTHER" id="PTHR43394:SF1">
    <property type="entry name" value="ATP-BINDING CASSETTE SUB-FAMILY B MEMBER 10, MITOCHONDRIAL"/>
    <property type="match status" value="1"/>
</dbReference>
<dbReference type="GO" id="GO:0016887">
    <property type="term" value="F:ATP hydrolysis activity"/>
    <property type="evidence" value="ECO:0007669"/>
    <property type="project" value="InterPro"/>
</dbReference>
<dbReference type="Proteomes" id="UP001152797">
    <property type="component" value="Unassembled WGS sequence"/>
</dbReference>
<evidence type="ECO:0000256" key="1">
    <source>
        <dbReference type="SAM" id="Phobius"/>
    </source>
</evidence>
<reference evidence="3" key="1">
    <citation type="submission" date="2022-10" db="EMBL/GenBank/DDBJ databases">
        <authorList>
            <person name="Chen Y."/>
            <person name="Dougan E. K."/>
            <person name="Chan C."/>
            <person name="Rhodes N."/>
            <person name="Thang M."/>
        </authorList>
    </citation>
    <scope>NUCLEOTIDE SEQUENCE</scope>
</reference>
<dbReference type="Gene3D" id="3.40.50.300">
    <property type="entry name" value="P-loop containing nucleotide triphosphate hydrolases"/>
    <property type="match status" value="1"/>
</dbReference>
<accession>A0A9P1G3F1</accession>
<dbReference type="SUPFAM" id="SSF52540">
    <property type="entry name" value="P-loop containing nucleoside triphosphate hydrolases"/>
    <property type="match status" value="1"/>
</dbReference>
<name>A0A9P1G3F1_9DINO</name>
<keyword evidence="1" id="KW-0812">Transmembrane</keyword>
<dbReference type="PANTHER" id="PTHR43394">
    <property type="entry name" value="ATP-DEPENDENT PERMEASE MDL1, MITOCHONDRIAL"/>
    <property type="match status" value="1"/>
</dbReference>
<dbReference type="InterPro" id="IPR010721">
    <property type="entry name" value="UstE-like"/>
</dbReference>
<sequence length="213" mass="23177">MLGGADGVTLSGGQAQRLCIARALCRKPALLLLDEATSALDAATERHVLQTISSLRSNHPEVGWGVAAFGDLYKSVVKAKEGKDAIVTGGPYALLRHPNYTGEQLLWSANFVAGLLAAATLHPVVRSRHTKHLLQGLHGFHALQSPKAILLTWLPLSALGLLGIIFVLMQATAGLEKRQREKYGEEEKYRSWFRKTWPGLALRSPRVTPESSI</sequence>
<dbReference type="AlphaFoldDB" id="A0A9P1G3F1"/>
<evidence type="ECO:0000313" key="5">
    <source>
        <dbReference type="Proteomes" id="UP001152797"/>
    </source>
</evidence>
<comment type="caution">
    <text evidence="3">The sequence shown here is derived from an EMBL/GenBank/DDBJ whole genome shotgun (WGS) entry which is preliminary data.</text>
</comment>